<proteinExistence type="predicted"/>
<comment type="caution">
    <text evidence="1">The sequence shown here is derived from an EMBL/GenBank/DDBJ whole genome shotgun (WGS) entry which is preliminary data.</text>
</comment>
<dbReference type="InterPro" id="IPR011330">
    <property type="entry name" value="Glyco_hydro/deAcase_b/a-brl"/>
</dbReference>
<dbReference type="EMBL" id="JALHAT010000001">
    <property type="protein sequence ID" value="MCJ1959168.1"/>
    <property type="molecule type" value="Genomic_DNA"/>
</dbReference>
<reference evidence="1" key="1">
    <citation type="submission" date="2022-03" db="EMBL/GenBank/DDBJ databases">
        <title>Identification of a novel bacterium isolated from mangrove sediments.</title>
        <authorList>
            <person name="Pan X."/>
        </authorList>
    </citation>
    <scope>NUCLEOTIDE SEQUENCE</scope>
    <source>
        <strain evidence="1">B2637</strain>
    </source>
</reference>
<dbReference type="CDD" id="cd10935">
    <property type="entry name" value="CE4_WalW"/>
    <property type="match status" value="1"/>
</dbReference>
<evidence type="ECO:0000313" key="2">
    <source>
        <dbReference type="Proteomes" id="UP001162802"/>
    </source>
</evidence>
<keyword evidence="2" id="KW-1185">Reference proteome</keyword>
<accession>A0ABT0A7J4</accession>
<gene>
    <name evidence="1" type="ORF">MTR65_00545</name>
</gene>
<organism evidence="1 2">
    <name type="scientific">Novosphingobium mangrovi</name>
    <name type="common">ex Hu et al. 2023</name>
    <dbReference type="NCBI Taxonomy" id="2930094"/>
    <lineage>
        <taxon>Bacteria</taxon>
        <taxon>Pseudomonadati</taxon>
        <taxon>Pseudomonadota</taxon>
        <taxon>Alphaproteobacteria</taxon>
        <taxon>Sphingomonadales</taxon>
        <taxon>Sphingomonadaceae</taxon>
        <taxon>Novosphingobium</taxon>
    </lineage>
</organism>
<evidence type="ECO:0000313" key="1">
    <source>
        <dbReference type="EMBL" id="MCJ1959168.1"/>
    </source>
</evidence>
<dbReference type="SUPFAM" id="SSF88713">
    <property type="entry name" value="Glycoside hydrolase/deacetylase"/>
    <property type="match status" value="1"/>
</dbReference>
<protein>
    <submittedName>
        <fullName evidence="1">Polysaccharide deacetylase family protein</fullName>
    </submittedName>
</protein>
<name>A0ABT0A7J4_9SPHN</name>
<sequence length="330" mass="37302">MLQRPRPESRARFHDGFGQRFLVTVDTEEEFDWSRPLDREGHTLLSVPALRKFQEFCEGYGVTPVYLVDYPIVNTPLAVQAIGEAVRDGRAEIGVQLHPWVNPPFEEEITAYNSFAGNLPRELEEAKLQRLKAKIEDAFGASPLIYRAGRYGLGPDTASILRESGIAIDSSVRARFDYSGEGGPNYRHHPCHPYWVGTDDPRILELPLTSLYWGPLRQLGDWIYPRLWRTPRLRGILARLGLLERIALTPEGITAPEAMRGIDIALDEGVPVLVFSFHSPSLAPGYTPYVRDDAELDAFYAWWRSVFDYLATRGVSSTSVKDIMRCVDLP</sequence>
<dbReference type="Gene3D" id="3.20.20.370">
    <property type="entry name" value="Glycoside hydrolase/deacetylase"/>
    <property type="match status" value="1"/>
</dbReference>
<dbReference type="Proteomes" id="UP001162802">
    <property type="component" value="Unassembled WGS sequence"/>
</dbReference>